<evidence type="ECO:0000313" key="3">
    <source>
        <dbReference type="EMBL" id="MBJ6121492.1"/>
    </source>
</evidence>
<feature type="domain" description="FecR protein" evidence="1">
    <location>
        <begin position="122"/>
        <end position="214"/>
    </location>
</feature>
<dbReference type="Gene3D" id="3.55.50.30">
    <property type="match status" value="1"/>
</dbReference>
<dbReference type="PANTHER" id="PTHR30273:SF2">
    <property type="entry name" value="PROTEIN FECR"/>
    <property type="match status" value="1"/>
</dbReference>
<evidence type="ECO:0000259" key="2">
    <source>
        <dbReference type="Pfam" id="PF16220"/>
    </source>
</evidence>
<name>A0ABS0XN93_9SPHN</name>
<reference evidence="4" key="1">
    <citation type="submission" date="2020-12" db="EMBL/GenBank/DDBJ databases">
        <title>Hymenobacter sp.</title>
        <authorList>
            <person name="Kim M.K."/>
        </authorList>
    </citation>
    <scope>NUCLEOTIDE SEQUENCE [LARGE SCALE GENOMIC DNA]</scope>
    <source>
        <strain evidence="4">BT553</strain>
    </source>
</reference>
<accession>A0ABS0XN93</accession>
<dbReference type="InterPro" id="IPR006860">
    <property type="entry name" value="FecR"/>
</dbReference>
<comment type="caution">
    <text evidence="3">The sequence shown here is derived from an EMBL/GenBank/DDBJ whole genome shotgun (WGS) entry which is preliminary data.</text>
</comment>
<dbReference type="RefSeq" id="WP_199036379.1">
    <property type="nucleotide sequence ID" value="NZ_JAELXS010000003.1"/>
</dbReference>
<dbReference type="Pfam" id="PF16220">
    <property type="entry name" value="DUF4880"/>
    <property type="match status" value="1"/>
</dbReference>
<dbReference type="EMBL" id="JAELXS010000003">
    <property type="protein sequence ID" value="MBJ6121492.1"/>
    <property type="molecule type" value="Genomic_DNA"/>
</dbReference>
<evidence type="ECO:0000313" key="4">
    <source>
        <dbReference type="Proteomes" id="UP000640426"/>
    </source>
</evidence>
<evidence type="ECO:0000259" key="1">
    <source>
        <dbReference type="Pfam" id="PF04773"/>
    </source>
</evidence>
<organism evidence="3 4">
    <name type="scientific">Sphingomonas mollis</name>
    <dbReference type="NCBI Taxonomy" id="2795726"/>
    <lineage>
        <taxon>Bacteria</taxon>
        <taxon>Pseudomonadati</taxon>
        <taxon>Pseudomonadota</taxon>
        <taxon>Alphaproteobacteria</taxon>
        <taxon>Sphingomonadales</taxon>
        <taxon>Sphingomonadaceae</taxon>
        <taxon>Sphingomonas</taxon>
    </lineage>
</organism>
<protein>
    <submittedName>
        <fullName evidence="3">FecR domain-containing protein</fullName>
    </submittedName>
</protein>
<keyword evidence="4" id="KW-1185">Reference proteome</keyword>
<dbReference type="Gene3D" id="2.60.120.1440">
    <property type="match status" value="1"/>
</dbReference>
<dbReference type="InterPro" id="IPR012373">
    <property type="entry name" value="Ferrdict_sens_TM"/>
</dbReference>
<dbReference type="PANTHER" id="PTHR30273">
    <property type="entry name" value="PERIPLASMIC SIGNAL SENSOR AND SIGMA FACTOR ACTIVATOR FECR-RELATED"/>
    <property type="match status" value="1"/>
</dbReference>
<dbReference type="Pfam" id="PF04773">
    <property type="entry name" value="FecR"/>
    <property type="match status" value="1"/>
</dbReference>
<dbReference type="InterPro" id="IPR032623">
    <property type="entry name" value="FecR_N"/>
</dbReference>
<proteinExistence type="predicted"/>
<dbReference type="Proteomes" id="UP000640426">
    <property type="component" value="Unassembled WGS sequence"/>
</dbReference>
<dbReference type="PIRSF" id="PIRSF018266">
    <property type="entry name" value="FecR"/>
    <property type="match status" value="1"/>
</dbReference>
<sequence length="327" mass="34945">MSGPDLSDDLRRDAGGTAARWYARLRADDATDADRLAMRRWRVADPANARAWDAVSQADSRLNAMRDDPAIRAMRDRVRPRADATSARPWRSYAAAAAIMLTVGTSATWLIAGRAPPVREERIASATGQMRHLRLADGSVMTLDTASTAMVQAPGDERRVTLQRGRALFAVAKDAAHPFIVTAGDNTVTAVGTEFSVELAPDGMTVALIEGSVRVASPDATRLLSPGDVLTIANGRGTVRAGAATIDTEWRNGTLTFDAMPLGEVAAQLNRYATRQIVIGDPALARRPFSGVLLTRDGADALVAALDAYGTARVARTTRDQIVLMPQ</sequence>
<feature type="domain" description="FecR N-terminal" evidence="2">
    <location>
        <begin position="18"/>
        <end position="57"/>
    </location>
</feature>
<gene>
    <name evidence="3" type="ORF">JAO74_06775</name>
</gene>